<dbReference type="AlphaFoldDB" id="A0A7Y0GBF1"/>
<sequence>MIAFYTDRLSACPGEPVQIFASDDSGGPCTLEIARVGADRRVFDTVAGIAPGHHPTPDNADTAGCDWPLAHTFTIGSDWPTGYYDLALTNAAGERWHHFVCVRPARGEKTAKALLVLATNTYHAYNYWGGRSAYCDVGALMSGRKRLPDAMAGAIGVLSTRRPFPQAIIAAPDDVPRLANLRPRGFGERPWASDPTWRLRAQMTPYDGSAGFLNKWEHRFVEWAESEGIALDYATDRDIECEPAMLDGYAAVMVVGHSEYWTAGQRDAIEAYVDGGGNFAIFSGNTAFWKVRFDDGGASFICHKWRGFEDDPAASADAAQGTHLWSHNAFARPEAAITGLTFLFGGYHRLGLCAARGQGGYTVYDSLHWSLAGTDLYYGDLIAPELPLLGYENDGCRFTFGSDGVPRAVPTLGVPENLEIVAIAPCAFGEEPGSPYPPIIPPENLDIIARDVFGDPAYATSPGIIRGHAVMASFRRGRGEVFNCGTTEWAHALAARDPFVTRITRNVLSRFGID</sequence>
<dbReference type="Pfam" id="PF20254">
    <property type="entry name" value="DMFA2_C"/>
    <property type="match status" value="1"/>
</dbReference>
<dbReference type="Gene3D" id="3.40.50.880">
    <property type="match status" value="1"/>
</dbReference>
<evidence type="ECO:0000259" key="1">
    <source>
        <dbReference type="Pfam" id="PF20254"/>
    </source>
</evidence>
<dbReference type="Proteomes" id="UP000583556">
    <property type="component" value="Unassembled WGS sequence"/>
</dbReference>
<dbReference type="InterPro" id="IPR046540">
    <property type="entry name" value="DMFA2_C"/>
</dbReference>
<dbReference type="InterPro" id="IPR029062">
    <property type="entry name" value="Class_I_gatase-like"/>
</dbReference>
<feature type="domain" description="N,N-dimethylformamidase beta subunit-like C-terminal" evidence="1">
    <location>
        <begin position="33"/>
        <end position="494"/>
    </location>
</feature>
<gene>
    <name evidence="2" type="ORF">HHL27_14740</name>
</gene>
<comment type="caution">
    <text evidence="2">The sequence shown here is derived from an EMBL/GenBank/DDBJ whole genome shotgun (WGS) entry which is preliminary data.</text>
</comment>
<keyword evidence="3" id="KW-1185">Reference proteome</keyword>
<dbReference type="SUPFAM" id="SSF52317">
    <property type="entry name" value="Class I glutamine amidotransferase-like"/>
    <property type="match status" value="1"/>
</dbReference>
<evidence type="ECO:0000313" key="3">
    <source>
        <dbReference type="Proteomes" id="UP000583556"/>
    </source>
</evidence>
<dbReference type="RefSeq" id="WP_169494205.1">
    <property type="nucleotide sequence ID" value="NZ_JABBGM010000006.1"/>
</dbReference>
<reference evidence="2 3" key="1">
    <citation type="submission" date="2020-04" db="EMBL/GenBank/DDBJ databases">
        <title>Novosphingobium sp. TW-4 isolated from soil.</title>
        <authorList>
            <person name="Dahal R.H."/>
            <person name="Chaudhary D.K."/>
        </authorList>
    </citation>
    <scope>NUCLEOTIDE SEQUENCE [LARGE SCALE GENOMIC DNA]</scope>
    <source>
        <strain evidence="2 3">TW-4</strain>
    </source>
</reference>
<evidence type="ECO:0000313" key="2">
    <source>
        <dbReference type="EMBL" id="NML94929.1"/>
    </source>
</evidence>
<protein>
    <submittedName>
        <fullName evidence="2">DUF4350 domain-containing protein</fullName>
    </submittedName>
</protein>
<organism evidence="2 3">
    <name type="scientific">Novosphingobium olei</name>
    <dbReference type="NCBI Taxonomy" id="2728851"/>
    <lineage>
        <taxon>Bacteria</taxon>
        <taxon>Pseudomonadati</taxon>
        <taxon>Pseudomonadota</taxon>
        <taxon>Alphaproteobacteria</taxon>
        <taxon>Sphingomonadales</taxon>
        <taxon>Sphingomonadaceae</taxon>
        <taxon>Novosphingobium</taxon>
    </lineage>
</organism>
<accession>A0A7Y0GBF1</accession>
<name>A0A7Y0GBF1_9SPHN</name>
<proteinExistence type="predicted"/>
<dbReference type="EMBL" id="JABBGM010000006">
    <property type="protein sequence ID" value="NML94929.1"/>
    <property type="molecule type" value="Genomic_DNA"/>
</dbReference>